<protein>
    <submittedName>
        <fullName evidence="1">Uncharacterized protein</fullName>
    </submittedName>
</protein>
<evidence type="ECO:0000313" key="2">
    <source>
        <dbReference type="Proteomes" id="UP001176941"/>
    </source>
</evidence>
<evidence type="ECO:0000313" key="1">
    <source>
        <dbReference type="EMBL" id="CAI9170687.1"/>
    </source>
</evidence>
<sequence length="103" mass="11162">MQPESGAGQGHLGVPRFVRPYQGLASQVGERSPWGHGCRPSFLKEVGPEALEDGQIWREREKEEGRVGRASDQGAHPAKVGLEYGPLFLPWGQEAVQGVTKGT</sequence>
<dbReference type="EMBL" id="OX459939">
    <property type="protein sequence ID" value="CAI9170687.1"/>
    <property type="molecule type" value="Genomic_DNA"/>
</dbReference>
<accession>A0ABN8Z9V3</accession>
<keyword evidence="2" id="KW-1185">Reference proteome</keyword>
<name>A0ABN8Z9V3_RANTA</name>
<organism evidence="1 2">
    <name type="scientific">Rangifer tarandus platyrhynchus</name>
    <name type="common">Svalbard reindeer</name>
    <dbReference type="NCBI Taxonomy" id="3082113"/>
    <lineage>
        <taxon>Eukaryota</taxon>
        <taxon>Metazoa</taxon>
        <taxon>Chordata</taxon>
        <taxon>Craniata</taxon>
        <taxon>Vertebrata</taxon>
        <taxon>Euteleostomi</taxon>
        <taxon>Mammalia</taxon>
        <taxon>Eutheria</taxon>
        <taxon>Laurasiatheria</taxon>
        <taxon>Artiodactyla</taxon>
        <taxon>Ruminantia</taxon>
        <taxon>Pecora</taxon>
        <taxon>Cervidae</taxon>
        <taxon>Odocoileinae</taxon>
        <taxon>Rangifer</taxon>
    </lineage>
</organism>
<dbReference type="Proteomes" id="UP001176941">
    <property type="component" value="Chromosome 3"/>
</dbReference>
<gene>
    <name evidence="1" type="ORF">MRATA1EN1_LOCUS19649</name>
</gene>
<reference evidence="1" key="1">
    <citation type="submission" date="2023-04" db="EMBL/GenBank/DDBJ databases">
        <authorList>
            <consortium name="ELIXIR-Norway"/>
        </authorList>
    </citation>
    <scope>NUCLEOTIDE SEQUENCE [LARGE SCALE GENOMIC DNA]</scope>
</reference>
<proteinExistence type="predicted"/>